<dbReference type="AlphaFoldDB" id="A0A6G9VQW5"/>
<evidence type="ECO:0000313" key="4">
    <source>
        <dbReference type="Proteomes" id="UP000502831"/>
    </source>
</evidence>
<evidence type="ECO:0000313" key="3">
    <source>
        <dbReference type="EMBL" id="QIR75344.1"/>
    </source>
</evidence>
<evidence type="ECO:0000259" key="2">
    <source>
        <dbReference type="Pfam" id="PF24098"/>
    </source>
</evidence>
<dbReference type="EMBL" id="CP039734">
    <property type="protein sequence ID" value="QIR75344.1"/>
    <property type="molecule type" value="Genomic_DNA"/>
</dbReference>
<feature type="domain" description="DUF4209" evidence="1">
    <location>
        <begin position="491"/>
        <end position="581"/>
    </location>
</feature>
<dbReference type="Pfam" id="PF24098">
    <property type="entry name" value="DUF7380"/>
    <property type="match status" value="1"/>
</dbReference>
<dbReference type="RefSeq" id="WP_167749398.1">
    <property type="nucleotide sequence ID" value="NZ_CP039734.2"/>
</dbReference>
<name>A0A6G9VQW5_9BACT</name>
<dbReference type="InterPro" id="IPR055804">
    <property type="entry name" value="DUF7380"/>
</dbReference>
<organism evidence="3 4">
    <name type="scientific">Sulfurospirillum diekertiae</name>
    <dbReference type="NCBI Taxonomy" id="1854492"/>
    <lineage>
        <taxon>Bacteria</taxon>
        <taxon>Pseudomonadati</taxon>
        <taxon>Campylobacterota</taxon>
        <taxon>Epsilonproteobacteria</taxon>
        <taxon>Campylobacterales</taxon>
        <taxon>Sulfurospirillaceae</taxon>
        <taxon>Sulfurospirillum</taxon>
    </lineage>
</organism>
<proteinExistence type="predicted"/>
<dbReference type="Pfam" id="PF13910">
    <property type="entry name" value="DUF4209"/>
    <property type="match status" value="1"/>
</dbReference>
<evidence type="ECO:0000259" key="1">
    <source>
        <dbReference type="Pfam" id="PF13910"/>
    </source>
</evidence>
<dbReference type="Proteomes" id="UP000502831">
    <property type="component" value="Chromosome"/>
</dbReference>
<dbReference type="InterPro" id="IPR025209">
    <property type="entry name" value="DUF4209"/>
</dbReference>
<protein>
    <submittedName>
        <fullName evidence="3">DUF4209 domain-containing protein</fullName>
    </submittedName>
</protein>
<feature type="domain" description="DUF7380" evidence="2">
    <location>
        <begin position="26"/>
        <end position="165"/>
    </location>
</feature>
<sequence>MTREESENSPLLLQNFIAIQNQIEYKEDCYEFSSNFHKLAQDADDLTIARICFLMGDLCSMILTPQSQSEPFGAMVKWNDGRRSAILDDFITEELDFFELTLPECKAYQIKARIADVLWTLKRGKAINFTKIAIENYQKYPLSQETIHYSSNTWQRAIILASTTHQSIENLTNPILGHIKNTSSQDNFYLMHLVEILDVAKLRREDIEIVVAHLEKIAQQFKEQKLYYQSTRYYQCALKWARKLQNEELCYKLLYEIGFSFYQNALAQPYEFQSTSDYENALQTLRQIPKKYRDTDDINTLIAEIERKIPESNQIALEYMQRIETKIDTKEMVDYSEKAVSNQPKFKTLHIFANLIDIPTKEYFKEQAKKHIQQFPFQHLFSGVHINHDGRIIAKTPSIDLTESLTDDFDALFPIMVQNYKNYIELTAKAYIAPALFQLLLEHRITKEDLYHICENSTLIPNERIDVWVEGLWQGLELNFLVAIHLLIPQIEHFVRLQLQIRGIKTTTIDKEGIETEHGLSTLLDKEEVPLVLDENLLFELDILLTKALGYNFRNNLAHGLSEVGEMNSSPAVYVWWLCLKLVINNNSFDFEQEDESALQER</sequence>
<accession>A0A6G9VQW5</accession>
<gene>
    <name evidence="3" type="ORF">FA584_03615</name>
</gene>
<reference evidence="3 4" key="1">
    <citation type="journal article" date="2017" name="Environ. Sci. Technol.">
        <title>Organohalide Respiration with Chlorinated Ethenes under Low pH Conditions.</title>
        <authorList>
            <person name="Yang Y."/>
            <person name="Capiro N.L."/>
            <person name="Marcet T.F."/>
            <person name="Yan J."/>
            <person name="Pennell K.D."/>
            <person name="Loffler F.E."/>
        </authorList>
    </citation>
    <scope>NUCLEOTIDE SEQUENCE [LARGE SCALE GENOMIC DNA]</scope>
    <source>
        <strain evidence="3 4">ACSDCE</strain>
    </source>
</reference>